<evidence type="ECO:0000313" key="1">
    <source>
        <dbReference type="EMBL" id="WNG50987.1"/>
    </source>
</evidence>
<keyword evidence="2" id="KW-1185">Reference proteome</keyword>
<sequence length="168" mass="17497">MKRLDKCLVGVLAGSALVGIAMGGAMAYTAGRPTASLAVDEAEQALAAIAAKHGTDPQSLLGELVENRLADRLPLKGGGNLVGTDVFVGAGGERNTLILGDQHERWMGAPRSKAELVVISGQTVLGSLPMPEGASLRNLSVIGFQPDKVFFLDGKEFSLGHLVRPKPE</sequence>
<evidence type="ECO:0008006" key="3">
    <source>
        <dbReference type="Google" id="ProtNLM"/>
    </source>
</evidence>
<protein>
    <recommendedName>
        <fullName evidence="3">Lipoprotein</fullName>
    </recommendedName>
</protein>
<dbReference type="Proteomes" id="UP001611383">
    <property type="component" value="Chromosome"/>
</dbReference>
<dbReference type="RefSeq" id="WP_395810722.1">
    <property type="nucleotide sequence ID" value="NZ_CP043494.1"/>
</dbReference>
<proteinExistence type="predicted"/>
<organism evidence="1 2">
    <name type="scientific">Archangium minus</name>
    <dbReference type="NCBI Taxonomy" id="83450"/>
    <lineage>
        <taxon>Bacteria</taxon>
        <taxon>Pseudomonadati</taxon>
        <taxon>Myxococcota</taxon>
        <taxon>Myxococcia</taxon>
        <taxon>Myxococcales</taxon>
        <taxon>Cystobacterineae</taxon>
        <taxon>Archangiaceae</taxon>
        <taxon>Archangium</taxon>
    </lineage>
</organism>
<evidence type="ECO:0000313" key="2">
    <source>
        <dbReference type="Proteomes" id="UP001611383"/>
    </source>
</evidence>
<dbReference type="EMBL" id="CP043494">
    <property type="protein sequence ID" value="WNG50987.1"/>
    <property type="molecule type" value="Genomic_DNA"/>
</dbReference>
<reference evidence="1 2" key="1">
    <citation type="submission" date="2019-08" db="EMBL/GenBank/DDBJ databases">
        <title>Archangium and Cystobacter genomes.</title>
        <authorList>
            <person name="Chen I.-C.K."/>
            <person name="Wielgoss S."/>
        </authorList>
    </citation>
    <scope>NUCLEOTIDE SEQUENCE [LARGE SCALE GENOMIC DNA]</scope>
    <source>
        <strain evidence="1 2">Cbm 6</strain>
    </source>
</reference>
<name>A0ABY9X6G9_9BACT</name>
<accession>A0ABY9X6G9</accession>
<gene>
    <name evidence="1" type="ORF">F0U60_47805</name>
</gene>